<dbReference type="Proteomes" id="UP000663829">
    <property type="component" value="Unassembled WGS sequence"/>
</dbReference>
<dbReference type="EMBL" id="CAJOBC010004525">
    <property type="protein sequence ID" value="CAF3831530.1"/>
    <property type="molecule type" value="Genomic_DNA"/>
</dbReference>
<dbReference type="EMBL" id="CAJNOK010020618">
    <property type="protein sequence ID" value="CAF1319340.1"/>
    <property type="molecule type" value="Genomic_DNA"/>
</dbReference>
<protein>
    <recommendedName>
        <fullName evidence="2">PBZ-type domain-containing protein</fullName>
    </recommendedName>
</protein>
<dbReference type="InterPro" id="IPR019406">
    <property type="entry name" value="APLF_PBZ"/>
</dbReference>
<evidence type="ECO:0000313" key="4">
    <source>
        <dbReference type="EMBL" id="CAF1319340.1"/>
    </source>
</evidence>
<evidence type="ECO:0000313" key="7">
    <source>
        <dbReference type="Proteomes" id="UP000663829"/>
    </source>
</evidence>
<keyword evidence="7" id="KW-1185">Reference proteome</keyword>
<feature type="domain" description="PBZ-type" evidence="2">
    <location>
        <begin position="20"/>
        <end position="41"/>
    </location>
</feature>
<comment type="caution">
    <text evidence="3">The sequence shown here is derived from an EMBL/GenBank/DDBJ whole genome shotgun (WGS) entry which is preliminary data.</text>
</comment>
<feature type="compositionally biased region" description="Low complexity" evidence="1">
    <location>
        <begin position="49"/>
        <end position="85"/>
    </location>
</feature>
<dbReference type="EMBL" id="CAJNOQ010004525">
    <property type="protein sequence ID" value="CAF1063482.1"/>
    <property type="molecule type" value="Genomic_DNA"/>
</dbReference>
<feature type="region of interest" description="Disordered" evidence="1">
    <location>
        <begin position="43"/>
        <end position="86"/>
    </location>
</feature>
<feature type="compositionally biased region" description="Basic and acidic residues" evidence="1">
    <location>
        <begin position="1"/>
        <end position="15"/>
    </location>
</feature>
<reference evidence="3" key="1">
    <citation type="submission" date="2021-02" db="EMBL/GenBank/DDBJ databases">
        <authorList>
            <person name="Nowell W R."/>
        </authorList>
    </citation>
    <scope>NUCLEOTIDE SEQUENCE</scope>
</reference>
<dbReference type="Proteomes" id="UP000682733">
    <property type="component" value="Unassembled WGS sequence"/>
</dbReference>
<dbReference type="Proteomes" id="UP000681722">
    <property type="component" value="Unassembled WGS sequence"/>
</dbReference>
<dbReference type="AlphaFoldDB" id="A0A814LF89"/>
<gene>
    <name evidence="3" type="ORF">GPM918_LOCUS16904</name>
    <name evidence="4" type="ORF">OVA965_LOCUS29363</name>
    <name evidence="5" type="ORF">SRO942_LOCUS16903</name>
    <name evidence="6" type="ORF">TMI583_LOCUS30137</name>
</gene>
<evidence type="ECO:0000259" key="2">
    <source>
        <dbReference type="Pfam" id="PF10283"/>
    </source>
</evidence>
<evidence type="ECO:0000313" key="6">
    <source>
        <dbReference type="EMBL" id="CAF4129129.1"/>
    </source>
</evidence>
<feature type="region of interest" description="Disordered" evidence="1">
    <location>
        <begin position="1"/>
        <end position="21"/>
    </location>
</feature>
<evidence type="ECO:0000313" key="5">
    <source>
        <dbReference type="EMBL" id="CAF3831530.1"/>
    </source>
</evidence>
<evidence type="ECO:0000313" key="3">
    <source>
        <dbReference type="EMBL" id="CAF1063482.1"/>
    </source>
</evidence>
<evidence type="ECO:0000256" key="1">
    <source>
        <dbReference type="SAM" id="MobiDB-lite"/>
    </source>
</evidence>
<accession>A0A814LF89</accession>
<dbReference type="EMBL" id="CAJOBA010042223">
    <property type="protein sequence ID" value="CAF4129129.1"/>
    <property type="molecule type" value="Genomic_DNA"/>
</dbReference>
<dbReference type="Proteomes" id="UP000677228">
    <property type="component" value="Unassembled WGS sequence"/>
</dbReference>
<proteinExistence type="predicted"/>
<dbReference type="OrthoDB" id="10256774at2759"/>
<sequence length="118" mass="12304">MSDKGASPEKKKKTDTSSLPQCPYGAKCYRKNPLHFREYLHSAVAPEPSSTTTVSTTTASTTAASTTAAGTTAAGTTAASTTTASKSKIGKRSLNSLLQIVDFLSSCVTTSKTSYDQQ</sequence>
<name>A0A814LF89_9BILA</name>
<dbReference type="Pfam" id="PF10283">
    <property type="entry name" value="zf-CCHH"/>
    <property type="match status" value="1"/>
</dbReference>
<organism evidence="3 7">
    <name type="scientific">Didymodactylos carnosus</name>
    <dbReference type="NCBI Taxonomy" id="1234261"/>
    <lineage>
        <taxon>Eukaryota</taxon>
        <taxon>Metazoa</taxon>
        <taxon>Spiralia</taxon>
        <taxon>Gnathifera</taxon>
        <taxon>Rotifera</taxon>
        <taxon>Eurotatoria</taxon>
        <taxon>Bdelloidea</taxon>
        <taxon>Philodinida</taxon>
        <taxon>Philodinidae</taxon>
        <taxon>Didymodactylos</taxon>
    </lineage>
</organism>